<evidence type="ECO:0000256" key="9">
    <source>
        <dbReference type="ARBA" id="ARBA00023128"/>
    </source>
</evidence>
<keyword evidence="4" id="KW-0479">Metal-binding</keyword>
<dbReference type="Gene3D" id="1.10.287.810">
    <property type="entry name" value="Mitochondrial import inner membrane translocase subunit tim13 like domains"/>
    <property type="match status" value="1"/>
</dbReference>
<dbReference type="GO" id="GO:0015031">
    <property type="term" value="P:protein transport"/>
    <property type="evidence" value="ECO:0007669"/>
    <property type="project" value="UniProtKB-KW"/>
</dbReference>
<dbReference type="EMBL" id="LFVZ01000005">
    <property type="protein sequence ID" value="KTW29383.1"/>
    <property type="molecule type" value="Genomic_DNA"/>
</dbReference>
<organism evidence="14 15">
    <name type="scientific">Pneumocystis carinii (strain B80)</name>
    <name type="common">Rat pneumocystis pneumonia agent</name>
    <name type="synonym">Pneumocystis carinii f. sp. carinii</name>
    <dbReference type="NCBI Taxonomy" id="1408658"/>
    <lineage>
        <taxon>Eukaryota</taxon>
        <taxon>Fungi</taxon>
        <taxon>Dikarya</taxon>
        <taxon>Ascomycota</taxon>
        <taxon>Taphrinomycotina</taxon>
        <taxon>Pneumocystomycetes</taxon>
        <taxon>Pneumocystaceae</taxon>
        <taxon>Pneumocystis</taxon>
    </lineage>
</organism>
<evidence type="ECO:0000256" key="5">
    <source>
        <dbReference type="ARBA" id="ARBA00022792"/>
    </source>
</evidence>
<dbReference type="GO" id="GO:0045039">
    <property type="term" value="P:protein insertion into mitochondrial inner membrane"/>
    <property type="evidence" value="ECO:0007669"/>
    <property type="project" value="EnsemblFungi"/>
</dbReference>
<dbReference type="InterPro" id="IPR050673">
    <property type="entry name" value="Mito_inner_translocase_sub"/>
</dbReference>
<reference evidence="15" key="1">
    <citation type="journal article" date="2016" name="Nat. Commun.">
        <title>Genome analysis of three Pneumocystis species reveals adaptation mechanisms to life exclusively in mammalian hosts.</title>
        <authorList>
            <person name="Ma L."/>
            <person name="Chen Z."/>
            <person name="Huang D.W."/>
            <person name="Kutty G."/>
            <person name="Ishihara M."/>
            <person name="Wang H."/>
            <person name="Abouelleil A."/>
            <person name="Bishop L."/>
            <person name="Davey E."/>
            <person name="Deng R."/>
            <person name="Deng X."/>
            <person name="Fan L."/>
            <person name="Fantoni G."/>
            <person name="Fitzgerald M."/>
            <person name="Gogineni E."/>
            <person name="Goldberg J.M."/>
            <person name="Handley G."/>
            <person name="Hu X."/>
            <person name="Huber C."/>
            <person name="Jiao X."/>
            <person name="Jones K."/>
            <person name="Levin J.Z."/>
            <person name="Liu Y."/>
            <person name="Macdonald P."/>
            <person name="Melnikov A."/>
            <person name="Raley C."/>
            <person name="Sassi M."/>
            <person name="Sherman B.T."/>
            <person name="Song X."/>
            <person name="Sykes S."/>
            <person name="Tran B."/>
            <person name="Walsh L."/>
            <person name="Xia Y."/>
            <person name="Yang J."/>
            <person name="Young S."/>
            <person name="Zeng Q."/>
            <person name="Zheng X."/>
            <person name="Stephens R."/>
            <person name="Nusbaum C."/>
            <person name="Birren B.W."/>
            <person name="Azadi P."/>
            <person name="Lempicki R.A."/>
            <person name="Cuomo C.A."/>
            <person name="Kovacs J.A."/>
        </authorList>
    </citation>
    <scope>NUCLEOTIDE SEQUENCE [LARGE SCALE GENOMIC DNA]</scope>
    <source>
        <strain evidence="15">B80</strain>
    </source>
</reference>
<protein>
    <recommendedName>
        <fullName evidence="12">Mitochondrial import inner membrane translocase subunit</fullName>
    </recommendedName>
</protein>
<dbReference type="Proteomes" id="UP000054454">
    <property type="component" value="Unassembled WGS sequence"/>
</dbReference>
<keyword evidence="7 12" id="KW-0653">Protein transport</keyword>
<accession>A0A0W4ZLW7</accession>
<evidence type="ECO:0000256" key="4">
    <source>
        <dbReference type="ARBA" id="ARBA00022723"/>
    </source>
</evidence>
<dbReference type="GO" id="GO:0051082">
    <property type="term" value="F:unfolded protein binding"/>
    <property type="evidence" value="ECO:0007669"/>
    <property type="project" value="EnsemblFungi"/>
</dbReference>
<keyword evidence="5 12" id="KW-0999">Mitochondrion inner membrane</keyword>
<keyword evidence="3 12" id="KW-0813">Transport</keyword>
<evidence type="ECO:0000256" key="2">
    <source>
        <dbReference type="ARBA" id="ARBA00006720"/>
    </source>
</evidence>
<dbReference type="InterPro" id="IPR035427">
    <property type="entry name" value="Tim10-like_dom_sf"/>
</dbReference>
<evidence type="ECO:0000256" key="11">
    <source>
        <dbReference type="ARBA" id="ARBA00023186"/>
    </source>
</evidence>
<dbReference type="GO" id="GO:0042719">
    <property type="term" value="C:mitochondrial intermembrane space chaperone complex"/>
    <property type="evidence" value="ECO:0007669"/>
    <property type="project" value="EnsemblFungi"/>
</dbReference>
<comment type="similarity">
    <text evidence="2 12">Belongs to the small Tim family.</text>
</comment>
<keyword evidence="10 12" id="KW-1015">Disulfide bond</keyword>
<comment type="subcellular location">
    <subcellularLocation>
        <location evidence="1 12">Mitochondrion inner membrane</location>
        <topology evidence="1 12">Peripheral membrane protein</topology>
        <orientation evidence="1 12">Intermembrane side</orientation>
    </subcellularLocation>
</comment>
<evidence type="ECO:0000256" key="3">
    <source>
        <dbReference type="ARBA" id="ARBA00022448"/>
    </source>
</evidence>
<gene>
    <name evidence="14" type="ORF">T552_01337</name>
</gene>
<proteinExistence type="inferred from homology"/>
<dbReference type="OrthoDB" id="1551503at2759"/>
<comment type="caution">
    <text evidence="14">The sequence shown here is derived from an EMBL/GenBank/DDBJ whole genome shotgun (WGS) entry which is preliminary data.</text>
</comment>
<dbReference type="SUPFAM" id="SSF144122">
    <property type="entry name" value="Tim10-like"/>
    <property type="match status" value="1"/>
</dbReference>
<dbReference type="RefSeq" id="XP_018226576.1">
    <property type="nucleotide sequence ID" value="XM_018369924.1"/>
</dbReference>
<evidence type="ECO:0000256" key="1">
    <source>
        <dbReference type="ARBA" id="ARBA00004137"/>
    </source>
</evidence>
<evidence type="ECO:0000256" key="12">
    <source>
        <dbReference type="RuleBase" id="RU367043"/>
    </source>
</evidence>
<dbReference type="GeneID" id="28936126"/>
<dbReference type="PANTHER" id="PTHR13172">
    <property type="entry name" value="MITOCHONDRIAL IMPORT INNER MEMBRANE TRANSLOCASE SUBUNIT TIM9B"/>
    <property type="match status" value="1"/>
</dbReference>
<feature type="domain" description="Tim10-like" evidence="13">
    <location>
        <begin position="15"/>
        <end position="76"/>
    </location>
</feature>
<keyword evidence="15" id="KW-1185">Reference proteome</keyword>
<dbReference type="GO" id="GO:0042721">
    <property type="term" value="C:TIM22 mitochondrial import inner membrane insertion complex"/>
    <property type="evidence" value="ECO:0007669"/>
    <property type="project" value="EnsemblFungi"/>
</dbReference>
<dbReference type="GO" id="GO:0140318">
    <property type="term" value="F:protein transporter activity"/>
    <property type="evidence" value="ECO:0007669"/>
    <property type="project" value="EnsemblFungi"/>
</dbReference>
<dbReference type="InterPro" id="IPR004217">
    <property type="entry name" value="Tim10-like"/>
</dbReference>
<dbReference type="GO" id="GO:0046872">
    <property type="term" value="F:metal ion binding"/>
    <property type="evidence" value="ECO:0007669"/>
    <property type="project" value="UniProtKB-KW"/>
</dbReference>
<comment type="subunit">
    <text evidence="12">Heterohexamer.</text>
</comment>
<keyword evidence="5 12" id="KW-0472">Membrane</keyword>
<evidence type="ECO:0000313" key="14">
    <source>
        <dbReference type="EMBL" id="KTW29383.1"/>
    </source>
</evidence>
<evidence type="ECO:0000256" key="8">
    <source>
        <dbReference type="ARBA" id="ARBA00023010"/>
    </source>
</evidence>
<keyword evidence="9 12" id="KW-0496">Mitochondrion</keyword>
<evidence type="ECO:0000256" key="6">
    <source>
        <dbReference type="ARBA" id="ARBA00022833"/>
    </source>
</evidence>
<comment type="function">
    <text evidence="12">Mitochondrial intermembrane chaperone that participates in the import and insertion of some multi-pass transmembrane proteins into the mitochondrial inner membrane. Also required for the transfer of beta-barrel precursors from the TOM complex to the sorting and assembly machinery (SAM complex) of the outer membrane. Acts as a chaperone-like protein that protects the hydrophobic precursors from aggregation and guide them through the mitochondrial intermembrane space.</text>
</comment>
<sequence length="87" mass="9977">MEGLNQKEQATLQGILEAKQMKDFMKMYSNLVHKCFSDCINEFVSKSLNSKEETCVIRCANKFLKHSERVGQRFTEINVQQASKIGS</sequence>
<keyword evidence="6" id="KW-0862">Zinc</keyword>
<evidence type="ECO:0000256" key="10">
    <source>
        <dbReference type="ARBA" id="ARBA00023157"/>
    </source>
</evidence>
<evidence type="ECO:0000259" key="13">
    <source>
        <dbReference type="Pfam" id="PF02953"/>
    </source>
</evidence>
<dbReference type="VEuPathDB" id="FungiDB:T552_01337"/>
<keyword evidence="11 12" id="KW-0143">Chaperone</keyword>
<evidence type="ECO:0000256" key="7">
    <source>
        <dbReference type="ARBA" id="ARBA00022927"/>
    </source>
</evidence>
<keyword evidence="8 12" id="KW-0811">Translocation</keyword>
<evidence type="ECO:0000313" key="15">
    <source>
        <dbReference type="Proteomes" id="UP000054454"/>
    </source>
</evidence>
<dbReference type="AlphaFoldDB" id="A0A0W4ZLW7"/>
<name>A0A0W4ZLW7_PNEC8</name>
<dbReference type="Pfam" id="PF02953">
    <property type="entry name" value="zf-Tim10_DDP"/>
    <property type="match status" value="1"/>
</dbReference>
<comment type="domain">
    <text evidence="12">The twin CX3C motif contains 4 conserved Cys residues that form 2 disulfide bonds in the mitochondrial intermembrane space.</text>
</comment>